<comment type="caution">
    <text evidence="1">The sequence shown here is derived from an EMBL/GenBank/DDBJ whole genome shotgun (WGS) entry which is preliminary data.</text>
</comment>
<proteinExistence type="predicted"/>
<name>A0A643MM27_BACTU</name>
<accession>A0A643MM27</accession>
<dbReference type="KEGG" id="bthy:AQ980_00230"/>
<organism evidence="1">
    <name type="scientific">Bacillus thuringiensis</name>
    <dbReference type="NCBI Taxonomy" id="1428"/>
    <lineage>
        <taxon>Bacteria</taxon>
        <taxon>Bacillati</taxon>
        <taxon>Bacillota</taxon>
        <taxon>Bacilli</taxon>
        <taxon>Bacillales</taxon>
        <taxon>Bacillaceae</taxon>
        <taxon>Bacillus</taxon>
        <taxon>Bacillus cereus group</taxon>
    </lineage>
</organism>
<gene>
    <name evidence="1" type="ORF">FPG91_24670</name>
</gene>
<dbReference type="EMBL" id="VLPO01000053">
    <property type="protein sequence ID" value="KAB1348772.1"/>
    <property type="molecule type" value="Genomic_DNA"/>
</dbReference>
<protein>
    <submittedName>
        <fullName evidence="1">Uncharacterized protein</fullName>
    </submittedName>
</protein>
<reference evidence="1" key="1">
    <citation type="submission" date="2019-07" db="EMBL/GenBank/DDBJ databases">
        <title>Draft genome sequence of Bacillus thuringiensis strain PT02.</title>
        <authorList>
            <person name="Nguyen H."/>
            <person name="Nguyen L.N."/>
            <person name="Nguyen H.T.T."/>
            <person name="Nguyen D.V."/>
            <person name="Le H.T.T."/>
        </authorList>
    </citation>
    <scope>NUCLEOTIDE SEQUENCE</scope>
    <source>
        <strain evidence="1">PT02</strain>
    </source>
</reference>
<evidence type="ECO:0000313" key="1">
    <source>
        <dbReference type="EMBL" id="KAB1348772.1"/>
    </source>
</evidence>
<sequence>MRTSKKVTAISSDMKKLKTILRQIPKERLPIAQSLYNELVFMQTTLEALKTQVNEEGPTAMFKQGRQEFLREHPALKAYNTTVQRYSLLYKQLVDLLPPTDLKPKEDELIDFIKR</sequence>
<dbReference type="RefSeq" id="WP_016090286.1">
    <property type="nucleotide sequence ID" value="NZ_CP011349.1"/>
</dbReference>
<dbReference type="AlphaFoldDB" id="A0A643MM27"/>